<evidence type="ECO:0000259" key="3">
    <source>
        <dbReference type="SMART" id="SM00355"/>
    </source>
</evidence>
<dbReference type="InterPro" id="IPR027417">
    <property type="entry name" value="P-loop_NTPase"/>
</dbReference>
<dbReference type="Proteomes" id="UP001390339">
    <property type="component" value="Unassembled WGS sequence"/>
</dbReference>
<feature type="domain" description="C2H2-type" evidence="3">
    <location>
        <begin position="817"/>
        <end position="845"/>
    </location>
</feature>
<reference evidence="5 6" key="1">
    <citation type="journal article" date="2024" name="IMA Fungus">
        <title>Apiospora arundinis, a panoply of carbohydrate-active enzymes and secondary metabolites.</title>
        <authorList>
            <person name="Sorensen T."/>
            <person name="Petersen C."/>
            <person name="Muurmann A.T."/>
            <person name="Christiansen J.V."/>
            <person name="Brundto M.L."/>
            <person name="Overgaard C.K."/>
            <person name="Boysen A.T."/>
            <person name="Wollenberg R.D."/>
            <person name="Larsen T.O."/>
            <person name="Sorensen J.L."/>
            <person name="Nielsen K.L."/>
            <person name="Sondergaard T.E."/>
        </authorList>
    </citation>
    <scope>NUCLEOTIDE SEQUENCE [LARGE SCALE GENOMIC DNA]</scope>
    <source>
        <strain evidence="5 6">AAU 773</strain>
    </source>
</reference>
<feature type="region of interest" description="Disordered" evidence="2">
    <location>
        <begin position="972"/>
        <end position="1030"/>
    </location>
</feature>
<dbReference type="CDD" id="cd00167">
    <property type="entry name" value="SANT"/>
    <property type="match status" value="1"/>
</dbReference>
<accession>A0ABR2I109</accession>
<comment type="caution">
    <text evidence="5">The sequence shown here is derived from an EMBL/GenBank/DDBJ whole genome shotgun (WGS) entry which is preliminary data.</text>
</comment>
<feature type="compositionally biased region" description="Pro residues" evidence="2">
    <location>
        <begin position="887"/>
        <end position="904"/>
    </location>
</feature>
<feature type="domain" description="Myb-like" evidence="4">
    <location>
        <begin position="920"/>
        <end position="968"/>
    </location>
</feature>
<dbReference type="SUPFAM" id="SSF52540">
    <property type="entry name" value="P-loop containing nucleoside triphosphate hydrolases"/>
    <property type="match status" value="1"/>
</dbReference>
<dbReference type="SMART" id="SM00717">
    <property type="entry name" value="SANT"/>
    <property type="match status" value="1"/>
</dbReference>
<dbReference type="InterPro" id="IPR056125">
    <property type="entry name" value="DUF7708"/>
</dbReference>
<evidence type="ECO:0000313" key="5">
    <source>
        <dbReference type="EMBL" id="KAK8856057.1"/>
    </source>
</evidence>
<dbReference type="Gene3D" id="1.10.10.60">
    <property type="entry name" value="Homeodomain-like"/>
    <property type="match status" value="1"/>
</dbReference>
<keyword evidence="6" id="KW-1185">Reference proteome</keyword>
<dbReference type="SMART" id="SM00355">
    <property type="entry name" value="ZnF_C2H2"/>
    <property type="match status" value="2"/>
</dbReference>
<dbReference type="Pfam" id="PF24883">
    <property type="entry name" value="NPHP3_N"/>
    <property type="match status" value="1"/>
</dbReference>
<protein>
    <submittedName>
        <fullName evidence="5">NACHT domain-containing protein</fullName>
    </submittedName>
</protein>
<evidence type="ECO:0000313" key="6">
    <source>
        <dbReference type="Proteomes" id="UP001390339"/>
    </source>
</evidence>
<dbReference type="SUPFAM" id="SSF46689">
    <property type="entry name" value="Homeodomain-like"/>
    <property type="match status" value="1"/>
</dbReference>
<gene>
    <name evidence="5" type="ORF">PGQ11_011969</name>
</gene>
<feature type="compositionally biased region" description="Low complexity" evidence="2">
    <location>
        <begin position="1006"/>
        <end position="1016"/>
    </location>
</feature>
<feature type="compositionally biased region" description="Polar residues" evidence="2">
    <location>
        <begin position="909"/>
        <end position="918"/>
    </location>
</feature>
<evidence type="ECO:0000256" key="2">
    <source>
        <dbReference type="SAM" id="MobiDB-lite"/>
    </source>
</evidence>
<dbReference type="InterPro" id="IPR056884">
    <property type="entry name" value="NPHP3-like_N"/>
</dbReference>
<name>A0ABR2I109_9PEZI</name>
<evidence type="ECO:0000259" key="4">
    <source>
        <dbReference type="SMART" id="SM00717"/>
    </source>
</evidence>
<proteinExistence type="predicted"/>
<dbReference type="EMBL" id="JAPCWZ010000007">
    <property type="protein sequence ID" value="KAK8856057.1"/>
    <property type="molecule type" value="Genomic_DNA"/>
</dbReference>
<dbReference type="Gene3D" id="3.40.50.300">
    <property type="entry name" value="P-loop containing nucleotide triphosphate hydrolases"/>
    <property type="match status" value="1"/>
</dbReference>
<dbReference type="InterPro" id="IPR009057">
    <property type="entry name" value="Homeodomain-like_sf"/>
</dbReference>
<organism evidence="5 6">
    <name type="scientific">Apiospora arundinis</name>
    <dbReference type="NCBI Taxonomy" id="335852"/>
    <lineage>
        <taxon>Eukaryota</taxon>
        <taxon>Fungi</taxon>
        <taxon>Dikarya</taxon>
        <taxon>Ascomycota</taxon>
        <taxon>Pezizomycotina</taxon>
        <taxon>Sordariomycetes</taxon>
        <taxon>Xylariomycetidae</taxon>
        <taxon>Amphisphaeriales</taxon>
        <taxon>Apiosporaceae</taxon>
        <taxon>Apiospora</taxon>
    </lineage>
</organism>
<dbReference type="PANTHER" id="PTHR10039:SF14">
    <property type="entry name" value="NACHT DOMAIN-CONTAINING PROTEIN"/>
    <property type="match status" value="1"/>
</dbReference>
<feature type="region of interest" description="Disordered" evidence="2">
    <location>
        <begin position="839"/>
        <end position="919"/>
    </location>
</feature>
<feature type="domain" description="C2H2-type" evidence="3">
    <location>
        <begin position="786"/>
        <end position="813"/>
    </location>
</feature>
<dbReference type="PANTHER" id="PTHR10039">
    <property type="entry name" value="AMELOGENIN"/>
    <property type="match status" value="1"/>
</dbReference>
<dbReference type="Pfam" id="PF24809">
    <property type="entry name" value="DUF7708"/>
    <property type="match status" value="1"/>
</dbReference>
<keyword evidence="1" id="KW-0677">Repeat</keyword>
<dbReference type="Pfam" id="PF00249">
    <property type="entry name" value="Myb_DNA-binding"/>
    <property type="match status" value="1"/>
</dbReference>
<dbReference type="InterPro" id="IPR001005">
    <property type="entry name" value="SANT/Myb"/>
</dbReference>
<sequence>MAERMIQRACDRFANELSDEDRKKIQSTANLDDVKLAVRQIEQQLAARQSLRNISRIRPFLVSIETYSKALEVACNGTDYLPWIWAPIKFILIAVHEYTSALDTILNAYADIGSRMPRFARFAKEAFPENTEFCQLVAFLFEDIVEFHRKVWMWITKPAWRIFFSSQWGRFSRRFGDILDSITRTSDQIDKEAAALDIIQAAESRRSLLEAAAEHERRHQTQQVQAVLEWLEIRDSDQEAKLEWFQSRRYDGTSQWVLKSPKIRSWLQRGHGSSGLWLNGKPGSGKSVLAAQIISFLRSDAHRQVCYFFCDFQSPTWGIGAHVLRHFCAQLVRILPDAAPYIYDECLVNAKRSSADTLKKLLPQLFSQVNDLSLVVDGIDEIAQSEHKFLLQELLHAAKTTTNTKLLILSQDLPTISLQLRKLPKLSMSEEQESIKNDMALIVDSALDELQGIHQGAVSENVLADVKNRIIEKAEGMHLWVHLVLELLKNASNLQDLQNQLCSIPSTLKEVYKRILDNILSRCSAADVSRIRRLFAWLIGQREKYPLAKHMIRLGMTLSPESPRVLPSTRPFTNATDICKPLIEDGPGASLLFVHSTVHEFLLDNSSGPFLTLAGCESVVTFACIAQLLQSLDLTGPVMTPSERILSVAHGFYSLLPYAYQHWTDHLKSWLEVGSNDTSRHTIAIQAQVTDLANNLRVPENVTASLQYDAKEEILMTRLLKFLPADLGSVIHGFSLKINKEKETLLSRALSKYIETTYFLLNHTTVGGLGDADLLAFKEEYRATAFICNSSGCDRSVMGFSSKSRLSTHQSLHTTPLECYQPGCTYNNVGFPNERSLRTHMKKRHHSQEPSDIPKRLKRHDGSSTNLDSHDGPLSQDSSRDNSEDPMPSPSPGPPTPENIPPPQKEFASPSSQLNPSKGASAYWSVPEMADFPDLLASFGSDWAAIANHMRTKTTIMVKNYYLRKKGENPDWEDIVTNTENMKSRGEKLPPPPTPTPNLKKRYDTSSSSGAMPSESAEPKAAKFNVPIGT</sequence>
<dbReference type="InterPro" id="IPR013087">
    <property type="entry name" value="Znf_C2H2_type"/>
</dbReference>
<evidence type="ECO:0000256" key="1">
    <source>
        <dbReference type="ARBA" id="ARBA00022737"/>
    </source>
</evidence>